<evidence type="ECO:0000256" key="2">
    <source>
        <dbReference type="SAM" id="MobiDB-lite"/>
    </source>
</evidence>
<evidence type="ECO:0000259" key="3">
    <source>
        <dbReference type="PROSITE" id="PS51083"/>
    </source>
</evidence>
<evidence type="ECO:0000313" key="5">
    <source>
        <dbReference type="Proteomes" id="UP001158576"/>
    </source>
</evidence>
<keyword evidence="1" id="KW-0862">Zinc</keyword>
<dbReference type="SUPFAM" id="SSF144232">
    <property type="entry name" value="HIT/MYND zinc finger-like"/>
    <property type="match status" value="1"/>
</dbReference>
<evidence type="ECO:0000313" key="4">
    <source>
        <dbReference type="EMBL" id="CAG5113337.1"/>
    </source>
</evidence>
<name>A0ABN7TAW8_OIKDI</name>
<gene>
    <name evidence="4" type="ORF">OKIOD_LOCUS16213</name>
</gene>
<keyword evidence="1" id="KW-0863">Zinc-finger</keyword>
<feature type="compositionally biased region" description="Basic and acidic residues" evidence="2">
    <location>
        <begin position="1"/>
        <end position="11"/>
    </location>
</feature>
<feature type="domain" description="HIT-type" evidence="3">
    <location>
        <begin position="61"/>
        <end position="93"/>
    </location>
</feature>
<sequence>MTEQIERERSNHRGNHRRGRGRGRGGRGGSRNHNNSKRDGNFKKPEQVKTIEVEVKPVKICVECKIESPKYRCPACLSNYCKVECYKIHKTTCVPRKRKPAKKPGLKEIDSVISQDKVEGHRLERLNTDLIKRHLYNPHLRPMLEEIVSERSSTDIRFLLDQAMQEPIFAEFARDAVGTMFPEEIEKQNEQPELEFLKKISE</sequence>
<dbReference type="Proteomes" id="UP001158576">
    <property type="component" value="Chromosome 2"/>
</dbReference>
<dbReference type="EMBL" id="OU015567">
    <property type="protein sequence ID" value="CAG5113337.1"/>
    <property type="molecule type" value="Genomic_DNA"/>
</dbReference>
<organism evidence="4 5">
    <name type="scientific">Oikopleura dioica</name>
    <name type="common">Tunicate</name>
    <dbReference type="NCBI Taxonomy" id="34765"/>
    <lineage>
        <taxon>Eukaryota</taxon>
        <taxon>Metazoa</taxon>
        <taxon>Chordata</taxon>
        <taxon>Tunicata</taxon>
        <taxon>Appendicularia</taxon>
        <taxon>Copelata</taxon>
        <taxon>Oikopleuridae</taxon>
        <taxon>Oikopleura</taxon>
    </lineage>
</organism>
<feature type="region of interest" description="Disordered" evidence="2">
    <location>
        <begin position="1"/>
        <end position="46"/>
    </location>
</feature>
<dbReference type="Gene3D" id="3.30.60.190">
    <property type="match status" value="1"/>
</dbReference>
<dbReference type="InterPro" id="IPR007529">
    <property type="entry name" value="Znf_HIT"/>
</dbReference>
<dbReference type="Pfam" id="PF21373">
    <property type="entry name" value="ZNHIT3_C"/>
    <property type="match status" value="1"/>
</dbReference>
<dbReference type="InterPro" id="IPR048371">
    <property type="entry name" value="ZNHIT3_C"/>
</dbReference>
<dbReference type="CDD" id="cd23024">
    <property type="entry name" value="zf-HIT_ZNHIT2-3"/>
    <property type="match status" value="1"/>
</dbReference>
<accession>A0ABN7TAW8</accession>
<keyword evidence="5" id="KW-1185">Reference proteome</keyword>
<proteinExistence type="predicted"/>
<feature type="compositionally biased region" description="Basic residues" evidence="2">
    <location>
        <begin position="12"/>
        <end position="25"/>
    </location>
</feature>
<feature type="compositionally biased region" description="Basic and acidic residues" evidence="2">
    <location>
        <begin position="36"/>
        <end position="46"/>
    </location>
</feature>
<dbReference type="PROSITE" id="PS51083">
    <property type="entry name" value="ZF_HIT"/>
    <property type="match status" value="1"/>
</dbReference>
<reference evidence="4 5" key="1">
    <citation type="submission" date="2021-04" db="EMBL/GenBank/DDBJ databases">
        <authorList>
            <person name="Bliznina A."/>
        </authorList>
    </citation>
    <scope>NUCLEOTIDE SEQUENCE [LARGE SCALE GENOMIC DNA]</scope>
</reference>
<keyword evidence="1" id="KW-0479">Metal-binding</keyword>
<evidence type="ECO:0000256" key="1">
    <source>
        <dbReference type="PROSITE-ProRule" id="PRU00453"/>
    </source>
</evidence>
<protein>
    <submittedName>
        <fullName evidence="4">Oidioi.mRNA.OKI2018_I69.chr2.g7448.t1.cds</fullName>
    </submittedName>
</protein>